<evidence type="ECO:0000256" key="1">
    <source>
        <dbReference type="SAM" id="MobiDB-lite"/>
    </source>
</evidence>
<evidence type="ECO:0000313" key="2">
    <source>
        <dbReference type="EMBL" id="KAK3676137.1"/>
    </source>
</evidence>
<sequence length="387" mass="41440">MSLTLRKKLSRCKSSDKLSGQESDTSIPPDQLEVTEGISHDAIAAFDFGDLSRTPQHPAPTIKCVSSPSELHRYKARAATGIPPTVSPARSQVAYRTAFTENFGKTASEPVTAAGSGQSTPAQEVCDQVMVSGDEHDLLTSSADSPAKRRRSVDVFARARSRSSGNPTIRRVTRSRSRREERQDSASEAVLVGTNDRKASNASSSEDELVRSPSGLNFNQAKQLPRTPSPQETNGEVKLGGVNETSAPTNSPSFSLPFRFGNNRCKNNVIPPSTTTSTNAAPTNTNGALADPGSVEHDSSLYPGPLTISPPNAKVTTPIDLNGYTIPKPTSSKTENEPFPPATVPLVVPSYKWKHIARAIMPIPSGTCDDVEQIGRAHQDGEGRKRK</sequence>
<feature type="region of interest" description="Disordered" evidence="1">
    <location>
        <begin position="365"/>
        <end position="387"/>
    </location>
</feature>
<dbReference type="AlphaFoldDB" id="A0AAE1C368"/>
<comment type="caution">
    <text evidence="2">The sequence shown here is derived from an EMBL/GenBank/DDBJ whole genome shotgun (WGS) entry which is preliminary data.</text>
</comment>
<accession>A0AAE1C368</accession>
<dbReference type="Proteomes" id="UP001274830">
    <property type="component" value="Unassembled WGS sequence"/>
</dbReference>
<name>A0AAE1C368_9PEZI</name>
<gene>
    <name evidence="2" type="ORF">LTR78_003887</name>
</gene>
<feature type="region of interest" description="Disordered" evidence="1">
    <location>
        <begin position="272"/>
        <end position="293"/>
    </location>
</feature>
<organism evidence="2 3">
    <name type="scientific">Recurvomyces mirabilis</name>
    <dbReference type="NCBI Taxonomy" id="574656"/>
    <lineage>
        <taxon>Eukaryota</taxon>
        <taxon>Fungi</taxon>
        <taxon>Dikarya</taxon>
        <taxon>Ascomycota</taxon>
        <taxon>Pezizomycotina</taxon>
        <taxon>Dothideomycetes</taxon>
        <taxon>Dothideomycetidae</taxon>
        <taxon>Mycosphaerellales</taxon>
        <taxon>Teratosphaeriaceae</taxon>
        <taxon>Recurvomyces</taxon>
    </lineage>
</organism>
<proteinExistence type="predicted"/>
<dbReference type="EMBL" id="JAUTXT010000011">
    <property type="protein sequence ID" value="KAK3676137.1"/>
    <property type="molecule type" value="Genomic_DNA"/>
</dbReference>
<feature type="region of interest" description="Disordered" evidence="1">
    <location>
        <begin position="138"/>
        <end position="256"/>
    </location>
</feature>
<reference evidence="2" key="1">
    <citation type="submission" date="2023-07" db="EMBL/GenBank/DDBJ databases">
        <title>Black Yeasts Isolated from many extreme environments.</title>
        <authorList>
            <person name="Coleine C."/>
            <person name="Stajich J.E."/>
            <person name="Selbmann L."/>
        </authorList>
    </citation>
    <scope>NUCLEOTIDE SEQUENCE</scope>
    <source>
        <strain evidence="2">CCFEE 5485</strain>
    </source>
</reference>
<feature type="compositionally biased region" description="Polar residues" evidence="1">
    <location>
        <begin position="243"/>
        <end position="254"/>
    </location>
</feature>
<evidence type="ECO:0000313" key="3">
    <source>
        <dbReference type="Proteomes" id="UP001274830"/>
    </source>
</evidence>
<feature type="region of interest" description="Disordered" evidence="1">
    <location>
        <begin position="1"/>
        <end position="31"/>
    </location>
</feature>
<protein>
    <submittedName>
        <fullName evidence="2">Uncharacterized protein</fullName>
    </submittedName>
</protein>
<keyword evidence="3" id="KW-1185">Reference proteome</keyword>
<feature type="compositionally biased region" description="Basic and acidic residues" evidence="1">
    <location>
        <begin position="373"/>
        <end position="387"/>
    </location>
</feature>
<feature type="compositionally biased region" description="Basic residues" evidence="1">
    <location>
        <begin position="1"/>
        <end position="11"/>
    </location>
</feature>
<feature type="compositionally biased region" description="Low complexity" evidence="1">
    <location>
        <begin position="272"/>
        <end position="286"/>
    </location>
</feature>
<feature type="compositionally biased region" description="Polar residues" evidence="1">
    <location>
        <begin position="17"/>
        <end position="28"/>
    </location>
</feature>